<evidence type="ECO:0000256" key="2">
    <source>
        <dbReference type="ARBA" id="ARBA00008445"/>
    </source>
</evidence>
<sequence>MILDILQIVIAILLIIIVLLQNQGAGVGATFGGESNIYKTKRGVEKTLFTSTIILAITFLVISIANSIF</sequence>
<dbReference type="EMBL" id="MHIE01000027">
    <property type="protein sequence ID" value="OGY45148.1"/>
    <property type="molecule type" value="Genomic_DNA"/>
</dbReference>
<dbReference type="GO" id="GO:0009306">
    <property type="term" value="P:protein secretion"/>
    <property type="evidence" value="ECO:0007669"/>
    <property type="project" value="UniProtKB-UniRule"/>
</dbReference>
<comment type="caution">
    <text evidence="10">The sequence shown here is derived from an EMBL/GenBank/DDBJ whole genome shotgun (WGS) entry which is preliminary data.</text>
</comment>
<evidence type="ECO:0000256" key="6">
    <source>
        <dbReference type="ARBA" id="ARBA00022989"/>
    </source>
</evidence>
<organism evidence="10 11">
    <name type="scientific">Candidatus Buchananbacteria bacterium RIFCSPHIGHO2_01_FULL_44_11</name>
    <dbReference type="NCBI Taxonomy" id="1797535"/>
    <lineage>
        <taxon>Bacteria</taxon>
        <taxon>Candidatus Buchananiibacteriota</taxon>
    </lineage>
</organism>
<dbReference type="STRING" id="1797535.A2744_00675"/>
<evidence type="ECO:0000313" key="10">
    <source>
        <dbReference type="EMBL" id="OGY45148.1"/>
    </source>
</evidence>
<evidence type="ECO:0000256" key="9">
    <source>
        <dbReference type="RuleBase" id="RU365087"/>
    </source>
</evidence>
<dbReference type="GO" id="GO:0015450">
    <property type="term" value="F:protein-transporting ATPase activity"/>
    <property type="evidence" value="ECO:0007669"/>
    <property type="project" value="UniProtKB-UniRule"/>
</dbReference>
<comment type="subcellular location">
    <subcellularLocation>
        <location evidence="9">Cell membrane</location>
        <topology evidence="9">Multi-pass membrane protein</topology>
    </subcellularLocation>
    <subcellularLocation>
        <location evidence="1">Membrane</location>
        <topology evidence="1">Multi-pass membrane protein</topology>
    </subcellularLocation>
</comment>
<keyword evidence="4 9" id="KW-0812">Transmembrane</keyword>
<dbReference type="Pfam" id="PF03840">
    <property type="entry name" value="SecG"/>
    <property type="match status" value="1"/>
</dbReference>
<evidence type="ECO:0000256" key="1">
    <source>
        <dbReference type="ARBA" id="ARBA00004141"/>
    </source>
</evidence>
<evidence type="ECO:0000256" key="7">
    <source>
        <dbReference type="ARBA" id="ARBA00023010"/>
    </source>
</evidence>
<dbReference type="PRINTS" id="PR01651">
    <property type="entry name" value="SECGEXPORT"/>
</dbReference>
<evidence type="ECO:0000256" key="5">
    <source>
        <dbReference type="ARBA" id="ARBA00022927"/>
    </source>
</evidence>
<evidence type="ECO:0000313" key="11">
    <source>
        <dbReference type="Proteomes" id="UP000178240"/>
    </source>
</evidence>
<dbReference type="AlphaFoldDB" id="A0A1G1XYP1"/>
<evidence type="ECO:0000256" key="3">
    <source>
        <dbReference type="ARBA" id="ARBA00022448"/>
    </source>
</evidence>
<reference evidence="10 11" key="1">
    <citation type="journal article" date="2016" name="Nat. Commun.">
        <title>Thousands of microbial genomes shed light on interconnected biogeochemical processes in an aquifer system.</title>
        <authorList>
            <person name="Anantharaman K."/>
            <person name="Brown C.T."/>
            <person name="Hug L.A."/>
            <person name="Sharon I."/>
            <person name="Castelle C.J."/>
            <person name="Probst A.J."/>
            <person name="Thomas B.C."/>
            <person name="Singh A."/>
            <person name="Wilkins M.J."/>
            <person name="Karaoz U."/>
            <person name="Brodie E.L."/>
            <person name="Williams K.H."/>
            <person name="Hubbard S.S."/>
            <person name="Banfield J.F."/>
        </authorList>
    </citation>
    <scope>NUCLEOTIDE SEQUENCE [LARGE SCALE GENOMIC DNA]</scope>
</reference>
<proteinExistence type="inferred from homology"/>
<protein>
    <recommendedName>
        <fullName evidence="9">Protein-export membrane protein SecG</fullName>
    </recommendedName>
</protein>
<keyword evidence="5 9" id="KW-0653">Protein transport</keyword>
<comment type="function">
    <text evidence="9">Involved in protein export. Participates in an early event of protein translocation.</text>
</comment>
<comment type="similarity">
    <text evidence="2 9">Belongs to the SecG family.</text>
</comment>
<dbReference type="InterPro" id="IPR004692">
    <property type="entry name" value="SecG"/>
</dbReference>
<keyword evidence="7 9" id="KW-0811">Translocation</keyword>
<dbReference type="GO" id="GO:0005886">
    <property type="term" value="C:plasma membrane"/>
    <property type="evidence" value="ECO:0007669"/>
    <property type="project" value="UniProtKB-SubCell"/>
</dbReference>
<keyword evidence="3 9" id="KW-0813">Transport</keyword>
<name>A0A1G1XYP1_9BACT</name>
<keyword evidence="8 9" id="KW-0472">Membrane</keyword>
<accession>A0A1G1XYP1</accession>
<evidence type="ECO:0000256" key="4">
    <source>
        <dbReference type="ARBA" id="ARBA00022692"/>
    </source>
</evidence>
<dbReference type="NCBIfam" id="TIGR00810">
    <property type="entry name" value="secG"/>
    <property type="match status" value="1"/>
</dbReference>
<evidence type="ECO:0000256" key="8">
    <source>
        <dbReference type="ARBA" id="ARBA00023136"/>
    </source>
</evidence>
<gene>
    <name evidence="10" type="ORF">A2744_00675</name>
</gene>
<keyword evidence="9" id="KW-1003">Cell membrane</keyword>
<keyword evidence="6 9" id="KW-1133">Transmembrane helix</keyword>
<feature type="transmembrane region" description="Helical" evidence="9">
    <location>
        <begin position="48"/>
        <end position="68"/>
    </location>
</feature>
<dbReference type="Proteomes" id="UP000178240">
    <property type="component" value="Unassembled WGS sequence"/>
</dbReference>
<comment type="caution">
    <text evidence="9">Lacks conserved residue(s) required for the propagation of feature annotation.</text>
</comment>